<dbReference type="SUPFAM" id="SSF53756">
    <property type="entry name" value="UDP-Glycosyltransferase/glycogen phosphorylase"/>
    <property type="match status" value="1"/>
</dbReference>
<dbReference type="RefSeq" id="WP_345921245.1">
    <property type="nucleotide sequence ID" value="NZ_JBDIVE010000014.1"/>
</dbReference>
<evidence type="ECO:0000313" key="5">
    <source>
        <dbReference type="Proteomes" id="UP001410394"/>
    </source>
</evidence>
<evidence type="ECO:0000259" key="3">
    <source>
        <dbReference type="Pfam" id="PF13439"/>
    </source>
</evidence>
<name>A0ABU9Z3T6_9RHOO</name>
<dbReference type="EMBL" id="JBDIVE010000014">
    <property type="protein sequence ID" value="MEN3070466.1"/>
    <property type="molecule type" value="Genomic_DNA"/>
</dbReference>
<dbReference type="Pfam" id="PF00534">
    <property type="entry name" value="Glycos_transf_1"/>
    <property type="match status" value="1"/>
</dbReference>
<sequence>MYKIAADLRWPAASGIGVVAQELVSRLRRNFIVDGLDLSTRIGSPLSPCSLSYALLKTGGHDIFWNPGFVPPVYSKRATVVTVHDLTHRHFYTKAHRLYYDIFLKGLYRRADRIVCVSEYSRQEFCEWSGVPEDRVHVVYNGVSSVFVPEPMSAQVSEPYVFYPGNYRSYKNLERLIRAFALSDLPRAGVALAFTGHGNESLLACAKTCGVEHHLRFLGVLEQSELVATYRKSLGVAFVSLYEGFGLPIVEGMAVGVPVLIGRSSCLPEIAGGAAIMVDPREEDSIADGLNKMIFDEQLRRDLVVRGSERVKYFSWDKSAEAVKNIILSLV</sequence>
<gene>
    <name evidence="4" type="ORF">ABDB84_18425</name>
</gene>
<evidence type="ECO:0000313" key="4">
    <source>
        <dbReference type="EMBL" id="MEN3070466.1"/>
    </source>
</evidence>
<dbReference type="InterPro" id="IPR028098">
    <property type="entry name" value="Glyco_trans_4-like_N"/>
</dbReference>
<evidence type="ECO:0000259" key="2">
    <source>
        <dbReference type="Pfam" id="PF00534"/>
    </source>
</evidence>
<keyword evidence="5" id="KW-1185">Reference proteome</keyword>
<dbReference type="InterPro" id="IPR001296">
    <property type="entry name" value="Glyco_trans_1"/>
</dbReference>
<keyword evidence="1" id="KW-0808">Transferase</keyword>
<organism evidence="4 5">
    <name type="scientific">Uliginosibacterium sediminicola</name>
    <dbReference type="NCBI Taxonomy" id="2024550"/>
    <lineage>
        <taxon>Bacteria</taxon>
        <taxon>Pseudomonadati</taxon>
        <taxon>Pseudomonadota</taxon>
        <taxon>Betaproteobacteria</taxon>
        <taxon>Rhodocyclales</taxon>
        <taxon>Zoogloeaceae</taxon>
        <taxon>Uliginosibacterium</taxon>
    </lineage>
</organism>
<dbReference type="CDD" id="cd03809">
    <property type="entry name" value="GT4_MtfB-like"/>
    <property type="match status" value="1"/>
</dbReference>
<comment type="caution">
    <text evidence="4">The sequence shown here is derived from an EMBL/GenBank/DDBJ whole genome shotgun (WGS) entry which is preliminary data.</text>
</comment>
<dbReference type="PANTHER" id="PTHR46401">
    <property type="entry name" value="GLYCOSYLTRANSFERASE WBBK-RELATED"/>
    <property type="match status" value="1"/>
</dbReference>
<dbReference type="Proteomes" id="UP001410394">
    <property type="component" value="Unassembled WGS sequence"/>
</dbReference>
<protein>
    <submittedName>
        <fullName evidence="4">Glycosyltransferase family 1 protein</fullName>
    </submittedName>
</protein>
<dbReference type="Gene3D" id="3.40.50.2000">
    <property type="entry name" value="Glycogen Phosphorylase B"/>
    <property type="match status" value="2"/>
</dbReference>
<dbReference type="PANTHER" id="PTHR46401:SF2">
    <property type="entry name" value="GLYCOSYLTRANSFERASE WBBK-RELATED"/>
    <property type="match status" value="1"/>
</dbReference>
<evidence type="ECO:0000256" key="1">
    <source>
        <dbReference type="ARBA" id="ARBA00022679"/>
    </source>
</evidence>
<accession>A0ABU9Z3T6</accession>
<reference evidence="4 5" key="1">
    <citation type="journal article" date="2018" name="Int. J. Syst. Evol. Microbiol.">
        <title>Uliginosibacterium sediminicola sp. nov., isolated from freshwater sediment.</title>
        <authorList>
            <person name="Hwang W.M."/>
            <person name="Kim S.M."/>
            <person name="Kang K."/>
            <person name="Ahn T.Y."/>
        </authorList>
    </citation>
    <scope>NUCLEOTIDE SEQUENCE [LARGE SCALE GENOMIC DNA]</scope>
    <source>
        <strain evidence="4 5">M1-21</strain>
    </source>
</reference>
<dbReference type="Pfam" id="PF13439">
    <property type="entry name" value="Glyco_transf_4"/>
    <property type="match status" value="1"/>
</dbReference>
<feature type="domain" description="Glycosyl transferase family 1" evidence="2">
    <location>
        <begin position="157"/>
        <end position="307"/>
    </location>
</feature>
<feature type="domain" description="Glycosyltransferase subfamily 4-like N-terminal" evidence="3">
    <location>
        <begin position="43"/>
        <end position="144"/>
    </location>
</feature>
<proteinExistence type="predicted"/>